<dbReference type="EMBL" id="FOJG01000002">
    <property type="protein sequence ID" value="SEW52606.1"/>
    <property type="molecule type" value="Genomic_DNA"/>
</dbReference>
<gene>
    <name evidence="2" type="ORF">SAMN04488122_4969</name>
</gene>
<feature type="transmembrane region" description="Helical" evidence="1">
    <location>
        <begin position="205"/>
        <end position="226"/>
    </location>
</feature>
<feature type="transmembrane region" description="Helical" evidence="1">
    <location>
        <begin position="20"/>
        <end position="42"/>
    </location>
</feature>
<dbReference type="Proteomes" id="UP000199310">
    <property type="component" value="Unassembled WGS sequence"/>
</dbReference>
<accession>A0A1I0S8Y9</accession>
<sequence>MKSVVNYFNLVGEFTNPAKFMWGAFLSGLIAFIVAVILVIVLRKFILVPRSSKILRFVAYTYFVLLPLLAGFFAFKWGFFNSLRKDIKAHQEVYAKHIPSVFDQQASAAVQSLFRDPDGRPSALTKMTTNQVVDTVGALVYNVYGSTLEQHASQSGARGQLAAFMLRTTKGAGIAALMKKYIAAFLSDKLKLGEGTSEALMETKLISIIQGGLFLNIAVIQVDLFLKGLQKGVLITFLLILAIPLAEIAIAHYLHRKKLKAVPIPVKI</sequence>
<organism evidence="2 3">
    <name type="scientific">Chitinophaga arvensicola</name>
    <dbReference type="NCBI Taxonomy" id="29529"/>
    <lineage>
        <taxon>Bacteria</taxon>
        <taxon>Pseudomonadati</taxon>
        <taxon>Bacteroidota</taxon>
        <taxon>Chitinophagia</taxon>
        <taxon>Chitinophagales</taxon>
        <taxon>Chitinophagaceae</taxon>
        <taxon>Chitinophaga</taxon>
    </lineage>
</organism>
<keyword evidence="1" id="KW-0472">Membrane</keyword>
<evidence type="ECO:0000256" key="1">
    <source>
        <dbReference type="SAM" id="Phobius"/>
    </source>
</evidence>
<dbReference type="STRING" id="29529.SAMN04488122_4969"/>
<dbReference type="RefSeq" id="WP_089899209.1">
    <property type="nucleotide sequence ID" value="NZ_FOJG01000002.1"/>
</dbReference>
<protein>
    <submittedName>
        <fullName evidence="2">Uncharacterized protein</fullName>
    </submittedName>
</protein>
<feature type="transmembrane region" description="Helical" evidence="1">
    <location>
        <begin position="54"/>
        <end position="75"/>
    </location>
</feature>
<proteinExistence type="predicted"/>
<reference evidence="3" key="1">
    <citation type="submission" date="2016-10" db="EMBL/GenBank/DDBJ databases">
        <authorList>
            <person name="Varghese N."/>
            <person name="Submissions S."/>
        </authorList>
    </citation>
    <scope>NUCLEOTIDE SEQUENCE [LARGE SCALE GENOMIC DNA]</scope>
    <source>
        <strain evidence="3">DSM 3695</strain>
    </source>
</reference>
<name>A0A1I0S8Y9_9BACT</name>
<dbReference type="OrthoDB" id="658993at2"/>
<dbReference type="AlphaFoldDB" id="A0A1I0S8Y9"/>
<evidence type="ECO:0000313" key="2">
    <source>
        <dbReference type="EMBL" id="SEW52606.1"/>
    </source>
</evidence>
<keyword evidence="1" id="KW-1133">Transmembrane helix</keyword>
<feature type="transmembrane region" description="Helical" evidence="1">
    <location>
        <begin position="233"/>
        <end position="254"/>
    </location>
</feature>
<keyword evidence="1" id="KW-0812">Transmembrane</keyword>
<keyword evidence="3" id="KW-1185">Reference proteome</keyword>
<evidence type="ECO:0000313" key="3">
    <source>
        <dbReference type="Proteomes" id="UP000199310"/>
    </source>
</evidence>